<name>A0A3A8E9Z5_9GAMM</name>
<protein>
    <recommendedName>
        <fullName evidence="3">Copper resistance protein NlpE</fullName>
    </recommendedName>
</protein>
<evidence type="ECO:0000313" key="1">
    <source>
        <dbReference type="EMBL" id="RKG30938.1"/>
    </source>
</evidence>
<sequence>MNKSVIIPLVSFTSTAALGLQGCDSTSNETQTKDQQVHVQKHVVPVWAGSYMGNTPCMDCSALCEDCEGMSVKLSLHENMTYTLDRVSNSGNDSSVLLHGKMQFKAGDQTQLELLSVQSRNLLFVHTAEHTLEILQNETAKHYAAADHFILERS</sequence>
<dbReference type="Pfam" id="PF04170">
    <property type="entry name" value="NlpE"/>
    <property type="match status" value="1"/>
</dbReference>
<keyword evidence="2" id="KW-1185">Reference proteome</keyword>
<dbReference type="InterPro" id="IPR007298">
    <property type="entry name" value="Cu-R_lipoprotein_NlpE"/>
</dbReference>
<gene>
    <name evidence="1" type="ORF">D7V32_09770</name>
</gene>
<reference evidence="1 2" key="1">
    <citation type="submission" date="2018-09" db="EMBL/GenBank/DDBJ databases">
        <title>The draft genome of Acinetobacter spp. strains.</title>
        <authorList>
            <person name="Qin J."/>
            <person name="Feng Y."/>
            <person name="Zong Z."/>
        </authorList>
    </citation>
    <scope>NUCLEOTIDE SEQUENCE [LARGE SCALE GENOMIC DNA]</scope>
    <source>
        <strain evidence="1 2">WCHAc060012</strain>
    </source>
</reference>
<dbReference type="RefSeq" id="WP_120402698.1">
    <property type="nucleotide sequence ID" value="NZ_RAXV01000019.1"/>
</dbReference>
<accession>A0A3A8E9Z5</accession>
<dbReference type="Gene3D" id="2.40.128.640">
    <property type="match status" value="1"/>
</dbReference>
<evidence type="ECO:0000313" key="2">
    <source>
        <dbReference type="Proteomes" id="UP000282388"/>
    </source>
</evidence>
<dbReference type="Proteomes" id="UP000282388">
    <property type="component" value="Unassembled WGS sequence"/>
</dbReference>
<proteinExistence type="predicted"/>
<dbReference type="AlphaFoldDB" id="A0A3A8E9Z5"/>
<dbReference type="OrthoDB" id="6705755at2"/>
<dbReference type="EMBL" id="RAXV01000019">
    <property type="protein sequence ID" value="RKG30938.1"/>
    <property type="molecule type" value="Genomic_DNA"/>
</dbReference>
<evidence type="ECO:0008006" key="3">
    <source>
        <dbReference type="Google" id="ProtNLM"/>
    </source>
</evidence>
<comment type="caution">
    <text evidence="1">The sequence shown here is derived from an EMBL/GenBank/DDBJ whole genome shotgun (WGS) entry which is preliminary data.</text>
</comment>
<organism evidence="1 2">
    <name type="scientific">Acinetobacter tianfuensis</name>
    <dbReference type="NCBI Taxonomy" id="2419603"/>
    <lineage>
        <taxon>Bacteria</taxon>
        <taxon>Pseudomonadati</taxon>
        <taxon>Pseudomonadota</taxon>
        <taxon>Gammaproteobacteria</taxon>
        <taxon>Moraxellales</taxon>
        <taxon>Moraxellaceae</taxon>
        <taxon>Acinetobacter</taxon>
    </lineage>
</organism>
<dbReference type="PROSITE" id="PS51257">
    <property type="entry name" value="PROKAR_LIPOPROTEIN"/>
    <property type="match status" value="1"/>
</dbReference>